<keyword evidence="3" id="KW-0378">Hydrolase</keyword>
<dbReference type="EMBL" id="JASBRG010000003">
    <property type="protein sequence ID" value="MDI3319428.1"/>
    <property type="molecule type" value="Genomic_DNA"/>
</dbReference>
<keyword evidence="4" id="KW-1185">Reference proteome</keyword>
<dbReference type="InterPro" id="IPR029058">
    <property type="entry name" value="AB_hydrolase_fold"/>
</dbReference>
<gene>
    <name evidence="3" type="ORF">QJ048_06570</name>
</gene>
<organism evidence="3 4">
    <name type="scientific">Pinibacter soli</name>
    <dbReference type="NCBI Taxonomy" id="3044211"/>
    <lineage>
        <taxon>Bacteria</taxon>
        <taxon>Pseudomonadati</taxon>
        <taxon>Bacteroidota</taxon>
        <taxon>Chitinophagia</taxon>
        <taxon>Chitinophagales</taxon>
        <taxon>Chitinophagaceae</taxon>
        <taxon>Pinibacter</taxon>
    </lineage>
</organism>
<protein>
    <submittedName>
        <fullName evidence="3">Alpha/beta hydrolase</fullName>
    </submittedName>
</protein>
<evidence type="ECO:0000313" key="4">
    <source>
        <dbReference type="Proteomes" id="UP001226434"/>
    </source>
</evidence>
<reference evidence="3 4" key="1">
    <citation type="submission" date="2023-05" db="EMBL/GenBank/DDBJ databases">
        <title>Genome sequence of Pinibacter sp. MAH-24.</title>
        <authorList>
            <person name="Huq M.A."/>
        </authorList>
    </citation>
    <scope>NUCLEOTIDE SEQUENCE [LARGE SCALE GENOMIC DNA]</scope>
    <source>
        <strain evidence="3 4">MAH-24</strain>
    </source>
</reference>
<feature type="transmembrane region" description="Helical" evidence="1">
    <location>
        <begin position="12"/>
        <end position="31"/>
    </location>
</feature>
<dbReference type="GO" id="GO:0016787">
    <property type="term" value="F:hydrolase activity"/>
    <property type="evidence" value="ECO:0007669"/>
    <property type="project" value="UniProtKB-KW"/>
</dbReference>
<accession>A0ABT6RA43</accession>
<keyword evidence="1" id="KW-0812">Transmembrane</keyword>
<sequence length="244" mass="27692">MIKKKRRIPKIVTTVWITIGTAFTFWLFYSYQSHGIDRRLFQSNLKVTVDITNAFYLFTPTKEFRNVFIFYPGAIVDPKAYIPLCRSVSESGIQVYLIKMPWRLASTGYNKPKELDLFSDTTKTYILSGHSQGAKMAAQFVYENLGLVDKLILIGTSHPRDISLADCKIPILKIYGSKDGIADEKSVLANKSKLPENAKFARIAGANHSQFGFYGFQLGDNRADIERDQQLAETLKNILEFVNN</sequence>
<comment type="caution">
    <text evidence="3">The sequence shown here is derived from an EMBL/GenBank/DDBJ whole genome shotgun (WGS) entry which is preliminary data.</text>
</comment>
<evidence type="ECO:0000259" key="2">
    <source>
        <dbReference type="Pfam" id="PF12695"/>
    </source>
</evidence>
<evidence type="ECO:0000256" key="1">
    <source>
        <dbReference type="SAM" id="Phobius"/>
    </source>
</evidence>
<feature type="domain" description="Alpha/beta hydrolase fold-5" evidence="2">
    <location>
        <begin position="68"/>
        <end position="231"/>
    </location>
</feature>
<name>A0ABT6RA43_9BACT</name>
<dbReference type="Proteomes" id="UP001226434">
    <property type="component" value="Unassembled WGS sequence"/>
</dbReference>
<keyword evidence="1" id="KW-1133">Transmembrane helix</keyword>
<dbReference type="SUPFAM" id="SSF53474">
    <property type="entry name" value="alpha/beta-Hydrolases"/>
    <property type="match status" value="1"/>
</dbReference>
<dbReference type="InterPro" id="IPR029059">
    <property type="entry name" value="AB_hydrolase_5"/>
</dbReference>
<dbReference type="RefSeq" id="WP_282333542.1">
    <property type="nucleotide sequence ID" value="NZ_JASBRG010000003.1"/>
</dbReference>
<keyword evidence="1" id="KW-0472">Membrane</keyword>
<proteinExistence type="predicted"/>
<evidence type="ECO:0000313" key="3">
    <source>
        <dbReference type="EMBL" id="MDI3319428.1"/>
    </source>
</evidence>
<dbReference type="Gene3D" id="3.40.50.1820">
    <property type="entry name" value="alpha/beta hydrolase"/>
    <property type="match status" value="1"/>
</dbReference>
<dbReference type="Pfam" id="PF12695">
    <property type="entry name" value="Abhydrolase_5"/>
    <property type="match status" value="1"/>
</dbReference>